<keyword evidence="3 4" id="KW-0067">ATP-binding</keyword>
<comment type="similarity">
    <text evidence="1 5">Belongs to the 5-formyltetrahydrofolate cyclo-ligase family.</text>
</comment>
<dbReference type="Gene3D" id="3.40.50.10420">
    <property type="entry name" value="NagB/RpiA/CoA transferase-like"/>
    <property type="match status" value="1"/>
</dbReference>
<feature type="binding site" evidence="4">
    <location>
        <begin position="12"/>
        <end position="16"/>
    </location>
    <ligand>
        <name>ATP</name>
        <dbReference type="ChEBI" id="CHEBI:30616"/>
    </ligand>
</feature>
<protein>
    <recommendedName>
        <fullName evidence="5">5-formyltetrahydrofolate cyclo-ligase</fullName>
        <ecNumber evidence="5">6.3.3.2</ecNumber>
    </recommendedName>
</protein>
<reference evidence="7" key="1">
    <citation type="submission" date="2017-08" db="EMBL/GenBank/DDBJ databases">
        <title>A dynamic microbial community with high functional redundancy inhabits the cold, oxic subseafloor aquifer.</title>
        <authorList>
            <person name="Tully B.J."/>
            <person name="Wheat C.G."/>
            <person name="Glazer B.T."/>
            <person name="Huber J.A."/>
        </authorList>
    </citation>
    <scope>NUCLEOTIDE SEQUENCE [LARGE SCALE GENOMIC DNA]</scope>
</reference>
<dbReference type="GO" id="GO:0046872">
    <property type="term" value="F:metal ion binding"/>
    <property type="evidence" value="ECO:0007669"/>
    <property type="project" value="UniProtKB-KW"/>
</dbReference>
<keyword evidence="5" id="KW-0460">Magnesium</keyword>
<keyword evidence="6" id="KW-0436">Ligase</keyword>
<comment type="caution">
    <text evidence="6">The sequence shown here is derived from an EMBL/GenBank/DDBJ whole genome shotgun (WGS) entry which is preliminary data.</text>
</comment>
<evidence type="ECO:0000313" key="7">
    <source>
        <dbReference type="Proteomes" id="UP000217838"/>
    </source>
</evidence>
<dbReference type="Proteomes" id="UP000217838">
    <property type="component" value="Unassembled WGS sequence"/>
</dbReference>
<dbReference type="PANTHER" id="PTHR23407">
    <property type="entry name" value="ATPASE INHIBITOR/5-FORMYLTETRAHYDROFOLATE CYCLO-LIGASE"/>
    <property type="match status" value="1"/>
</dbReference>
<dbReference type="NCBIfam" id="TIGR02727">
    <property type="entry name" value="MTHFS_bact"/>
    <property type="match status" value="1"/>
</dbReference>
<accession>A0A2A4YI36</accession>
<name>A0A2A4YI36_UNCAE</name>
<dbReference type="GO" id="GO:0009396">
    <property type="term" value="P:folic acid-containing compound biosynthetic process"/>
    <property type="evidence" value="ECO:0007669"/>
    <property type="project" value="TreeGrafter"/>
</dbReference>
<evidence type="ECO:0000256" key="2">
    <source>
        <dbReference type="ARBA" id="ARBA00022741"/>
    </source>
</evidence>
<dbReference type="SUPFAM" id="SSF100950">
    <property type="entry name" value="NagB/RpiA/CoA transferase-like"/>
    <property type="match status" value="1"/>
</dbReference>
<dbReference type="InterPro" id="IPR024185">
    <property type="entry name" value="FTHF_cligase-like_sf"/>
</dbReference>
<dbReference type="PANTHER" id="PTHR23407:SF1">
    <property type="entry name" value="5-FORMYLTETRAHYDROFOLATE CYCLO-LIGASE"/>
    <property type="match status" value="1"/>
</dbReference>
<organism evidence="6 7">
    <name type="scientific">Aerophobetes bacterium</name>
    <dbReference type="NCBI Taxonomy" id="2030807"/>
    <lineage>
        <taxon>Bacteria</taxon>
        <taxon>Candidatus Aerophobota</taxon>
    </lineage>
</organism>
<comment type="catalytic activity">
    <reaction evidence="5">
        <text>(6S)-5-formyl-5,6,7,8-tetrahydrofolate + ATP = (6R)-5,10-methenyltetrahydrofolate + ADP + phosphate</text>
        <dbReference type="Rhea" id="RHEA:10488"/>
        <dbReference type="ChEBI" id="CHEBI:30616"/>
        <dbReference type="ChEBI" id="CHEBI:43474"/>
        <dbReference type="ChEBI" id="CHEBI:57455"/>
        <dbReference type="ChEBI" id="CHEBI:57457"/>
        <dbReference type="ChEBI" id="CHEBI:456216"/>
        <dbReference type="EC" id="6.3.3.2"/>
    </reaction>
</comment>
<sequence>MKKEVLLKSEEKKALRLFFKEKRRKISLKRREIAEKHLLDDLYPSLIGYGAVLSFASFGDEINMWPLNEILCNEGRLILPRIEDDTISIYHVKDIQKDLVESSYRILEPDPKKTKKHSVLNIHCALVPALGFDEYNHRLGYGMGHFDRFIFELENSITVGVGFKEQFVGDPLPVEEHDKKLDHVILF</sequence>
<gene>
    <name evidence="6" type="ORF">COB11_03915</name>
</gene>
<dbReference type="Pfam" id="PF01812">
    <property type="entry name" value="5-FTHF_cyc-lig"/>
    <property type="match status" value="1"/>
</dbReference>
<evidence type="ECO:0000256" key="3">
    <source>
        <dbReference type="ARBA" id="ARBA00022840"/>
    </source>
</evidence>
<evidence type="ECO:0000256" key="5">
    <source>
        <dbReference type="RuleBase" id="RU361279"/>
    </source>
</evidence>
<dbReference type="InterPro" id="IPR002698">
    <property type="entry name" value="FTHF_cligase"/>
</dbReference>
<dbReference type="AlphaFoldDB" id="A0A2A4YI36"/>
<proteinExistence type="inferred from homology"/>
<dbReference type="EMBL" id="NVUU01000040">
    <property type="protein sequence ID" value="PCI94351.1"/>
    <property type="molecule type" value="Genomic_DNA"/>
</dbReference>
<evidence type="ECO:0000313" key="6">
    <source>
        <dbReference type="EMBL" id="PCI94351.1"/>
    </source>
</evidence>
<dbReference type="GO" id="GO:0035999">
    <property type="term" value="P:tetrahydrofolate interconversion"/>
    <property type="evidence" value="ECO:0007669"/>
    <property type="project" value="TreeGrafter"/>
</dbReference>
<comment type="cofactor">
    <cofactor evidence="5">
        <name>Mg(2+)</name>
        <dbReference type="ChEBI" id="CHEBI:18420"/>
    </cofactor>
</comment>
<keyword evidence="2 4" id="KW-0547">Nucleotide-binding</keyword>
<keyword evidence="5" id="KW-0479">Metal-binding</keyword>
<dbReference type="InterPro" id="IPR037171">
    <property type="entry name" value="NagB/RpiA_transferase-like"/>
</dbReference>
<dbReference type="GO" id="GO:0030272">
    <property type="term" value="F:5-formyltetrahydrofolate cyclo-ligase activity"/>
    <property type="evidence" value="ECO:0007669"/>
    <property type="project" value="UniProtKB-EC"/>
</dbReference>
<evidence type="ECO:0000256" key="4">
    <source>
        <dbReference type="PIRSR" id="PIRSR006806-1"/>
    </source>
</evidence>
<dbReference type="PIRSF" id="PIRSF006806">
    <property type="entry name" value="FTHF_cligase"/>
    <property type="match status" value="1"/>
</dbReference>
<feature type="binding site" evidence="4">
    <location>
        <position position="61"/>
    </location>
    <ligand>
        <name>substrate</name>
    </ligand>
</feature>
<dbReference type="EC" id="6.3.3.2" evidence="5"/>
<dbReference type="GO" id="GO:0005524">
    <property type="term" value="F:ATP binding"/>
    <property type="evidence" value="ECO:0007669"/>
    <property type="project" value="UniProtKB-KW"/>
</dbReference>
<evidence type="ECO:0000256" key="1">
    <source>
        <dbReference type="ARBA" id="ARBA00010638"/>
    </source>
</evidence>